<dbReference type="AlphaFoldDB" id="A0A0D2AJ86"/>
<proteinExistence type="predicted"/>
<dbReference type="PANTHER" id="PTHR36124:SF1">
    <property type="entry name" value="ER-BOUND OXYGENASE MPAB_MPAB'_RUBBER OXYGENASE CATALYTIC DOMAIN-CONTAINING PROTEIN"/>
    <property type="match status" value="1"/>
</dbReference>
<evidence type="ECO:0000313" key="1">
    <source>
        <dbReference type="EMBL" id="KIW06963.1"/>
    </source>
</evidence>
<dbReference type="OrthoDB" id="545169at2759"/>
<dbReference type="InParanoid" id="A0A0D2AJ86"/>
<sequence>MTSEVIRNYATAALEQLPTMDKLRALIKDAPAWKLGLGAGISYLALVRLLRYRRRDRIAKKYPYKTRADFSKMTADDAQAILRSVFECEFPFIGEKSLQFALFRTYGIPTISKLLVKTKQLSTKELAPRRLTDTAVLIAEFLGSPPSSERANTAIARMNYLHSLYQASGQISNEDMLYTLSLFAVEPVRWVNTFEWRELTPLEVCATGTFWKSVGDAMGISYEELPSYKRGWKDGIEWFEEVKVWALMYEQKVMLPTKDNHQTAVETTKMLLYDVPKPLHGIGENVVAALMDDRLREAMMYKMPPSWLQSCIHNALHIRKYIIRYLFLPRPQAMKMRVTSEKPNKYGKYNVMYYEVEPWYYPDNFTNRWLSLQTWVKWMRGLPIPGPQYKPEGYDVPNVGPKHLEGKGTAEMAQTKERLMASGRGGCPFA</sequence>
<name>A0A0D2AJ86_9PEZI</name>
<evidence type="ECO:0000313" key="2">
    <source>
        <dbReference type="Proteomes" id="UP000053259"/>
    </source>
</evidence>
<dbReference type="HOGENOM" id="CLU_039076_0_0_1"/>
<keyword evidence="2" id="KW-1185">Reference proteome</keyword>
<organism evidence="1 2">
    <name type="scientific">Verruconis gallopava</name>
    <dbReference type="NCBI Taxonomy" id="253628"/>
    <lineage>
        <taxon>Eukaryota</taxon>
        <taxon>Fungi</taxon>
        <taxon>Dikarya</taxon>
        <taxon>Ascomycota</taxon>
        <taxon>Pezizomycotina</taxon>
        <taxon>Dothideomycetes</taxon>
        <taxon>Pleosporomycetidae</taxon>
        <taxon>Venturiales</taxon>
        <taxon>Sympoventuriaceae</taxon>
        <taxon>Verruconis</taxon>
    </lineage>
</organism>
<dbReference type="RefSeq" id="XP_016216832.1">
    <property type="nucleotide sequence ID" value="XM_016355696.1"/>
</dbReference>
<dbReference type="GO" id="GO:0016491">
    <property type="term" value="F:oxidoreductase activity"/>
    <property type="evidence" value="ECO:0007669"/>
    <property type="project" value="InterPro"/>
</dbReference>
<dbReference type="GeneID" id="27310595"/>
<accession>A0A0D2AJ86</accession>
<dbReference type="EMBL" id="KN847534">
    <property type="protein sequence ID" value="KIW06963.1"/>
    <property type="molecule type" value="Genomic_DNA"/>
</dbReference>
<dbReference type="STRING" id="253628.A0A0D2AJ86"/>
<dbReference type="PANTHER" id="PTHR36124">
    <property type="match status" value="1"/>
</dbReference>
<dbReference type="InterPro" id="IPR046366">
    <property type="entry name" value="MPAB"/>
</dbReference>
<reference evidence="1 2" key="1">
    <citation type="submission" date="2015-01" db="EMBL/GenBank/DDBJ databases">
        <title>The Genome Sequence of Ochroconis gallopava CBS43764.</title>
        <authorList>
            <consortium name="The Broad Institute Genomics Platform"/>
            <person name="Cuomo C."/>
            <person name="de Hoog S."/>
            <person name="Gorbushina A."/>
            <person name="Stielow B."/>
            <person name="Teixiera M."/>
            <person name="Abouelleil A."/>
            <person name="Chapman S.B."/>
            <person name="Priest M."/>
            <person name="Young S.K."/>
            <person name="Wortman J."/>
            <person name="Nusbaum C."/>
            <person name="Birren B."/>
        </authorList>
    </citation>
    <scope>NUCLEOTIDE SEQUENCE [LARGE SCALE GENOMIC DNA]</scope>
    <source>
        <strain evidence="1 2">CBS 43764</strain>
    </source>
</reference>
<dbReference type="Proteomes" id="UP000053259">
    <property type="component" value="Unassembled WGS sequence"/>
</dbReference>
<protein>
    <submittedName>
        <fullName evidence="1">Uncharacterized protein</fullName>
    </submittedName>
</protein>
<gene>
    <name evidence="1" type="ORF">PV09_02622</name>
</gene>
<dbReference type="VEuPathDB" id="FungiDB:PV09_02622"/>